<dbReference type="InterPro" id="IPR035979">
    <property type="entry name" value="RBD_domain_sf"/>
</dbReference>
<dbReference type="GO" id="GO:0003730">
    <property type="term" value="F:mRNA 3'-UTR binding"/>
    <property type="evidence" value="ECO:0007669"/>
    <property type="project" value="TreeGrafter"/>
</dbReference>
<dbReference type="InterPro" id="IPR012677">
    <property type="entry name" value="Nucleotide-bd_a/b_plait_sf"/>
</dbReference>
<dbReference type="GO" id="GO:0071013">
    <property type="term" value="C:catalytic step 2 spliceosome"/>
    <property type="evidence" value="ECO:0007669"/>
    <property type="project" value="TreeGrafter"/>
</dbReference>
<dbReference type="GO" id="GO:0000398">
    <property type="term" value="P:mRNA splicing, via spliceosome"/>
    <property type="evidence" value="ECO:0007669"/>
    <property type="project" value="TreeGrafter"/>
</dbReference>
<comment type="caution">
    <text evidence="5">The sequence shown here is derived from an EMBL/GenBank/DDBJ whole genome shotgun (WGS) entry which is preliminary data.</text>
</comment>
<proteinExistence type="predicted"/>
<keyword evidence="3" id="KW-0472">Membrane</keyword>
<evidence type="ECO:0000259" key="4">
    <source>
        <dbReference type="PROSITE" id="PS50102"/>
    </source>
</evidence>
<reference evidence="5 6" key="1">
    <citation type="journal article" date="2020" name="Nature">
        <title>Six reference-quality genomes reveal evolution of bat adaptations.</title>
        <authorList>
            <person name="Jebb D."/>
            <person name="Huang Z."/>
            <person name="Pippel M."/>
            <person name="Hughes G.M."/>
            <person name="Lavrichenko K."/>
            <person name="Devanna P."/>
            <person name="Winkler S."/>
            <person name="Jermiin L.S."/>
            <person name="Skirmuntt E.C."/>
            <person name="Katzourakis A."/>
            <person name="Burkitt-Gray L."/>
            <person name="Ray D.A."/>
            <person name="Sullivan K.A.M."/>
            <person name="Roscito J.G."/>
            <person name="Kirilenko B.M."/>
            <person name="Davalos L.M."/>
            <person name="Corthals A.P."/>
            <person name="Power M.L."/>
            <person name="Jones G."/>
            <person name="Ransome R.D."/>
            <person name="Dechmann D.K.N."/>
            <person name="Locatelli A.G."/>
            <person name="Puechmaille S.J."/>
            <person name="Fedrigo O."/>
            <person name="Jarvis E.D."/>
            <person name="Hiller M."/>
            <person name="Vernes S.C."/>
            <person name="Myers E.W."/>
            <person name="Teeling E.C."/>
        </authorList>
    </citation>
    <scope>NUCLEOTIDE SEQUENCE [LARGE SCALE GENOMIC DNA]</scope>
    <source>
        <strain evidence="5">MPipKuh1</strain>
        <tissue evidence="5">Flight muscle</tissue>
    </source>
</reference>
<dbReference type="Proteomes" id="UP000558488">
    <property type="component" value="Unassembled WGS sequence"/>
</dbReference>
<evidence type="ECO:0000313" key="5">
    <source>
        <dbReference type="EMBL" id="KAF6374408.1"/>
    </source>
</evidence>
<name>A0A7J7ZJY8_PIPKU</name>
<gene>
    <name evidence="5" type="ORF">mPipKuh1_009627</name>
</gene>
<dbReference type="PANTHER" id="PTHR48026">
    <property type="entry name" value="HOMOLOGOUS TO DROSOPHILA SQD (SQUID) PROTEIN"/>
    <property type="match status" value="1"/>
</dbReference>
<feature type="transmembrane region" description="Helical" evidence="3">
    <location>
        <begin position="178"/>
        <end position="204"/>
    </location>
</feature>
<keyword evidence="6" id="KW-1185">Reference proteome</keyword>
<dbReference type="Pfam" id="PF00076">
    <property type="entry name" value="RRM_1"/>
    <property type="match status" value="1"/>
</dbReference>
<evidence type="ECO:0000313" key="6">
    <source>
        <dbReference type="Proteomes" id="UP000558488"/>
    </source>
</evidence>
<keyword evidence="1 2" id="KW-0694">RNA-binding</keyword>
<organism evidence="5 6">
    <name type="scientific">Pipistrellus kuhlii</name>
    <name type="common">Kuhl's pipistrelle</name>
    <dbReference type="NCBI Taxonomy" id="59472"/>
    <lineage>
        <taxon>Eukaryota</taxon>
        <taxon>Metazoa</taxon>
        <taxon>Chordata</taxon>
        <taxon>Craniata</taxon>
        <taxon>Vertebrata</taxon>
        <taxon>Euteleostomi</taxon>
        <taxon>Mammalia</taxon>
        <taxon>Eutheria</taxon>
        <taxon>Laurasiatheria</taxon>
        <taxon>Chiroptera</taxon>
        <taxon>Yangochiroptera</taxon>
        <taxon>Vespertilionidae</taxon>
        <taxon>Pipistrellus</taxon>
    </lineage>
</organism>
<feature type="domain" description="RRM" evidence="4">
    <location>
        <begin position="55"/>
        <end position="146"/>
    </location>
</feature>
<dbReference type="EMBL" id="JACAGB010000003">
    <property type="protein sequence ID" value="KAF6374408.1"/>
    <property type="molecule type" value="Genomic_DNA"/>
</dbReference>
<dbReference type="PANTHER" id="PTHR48026:SF2">
    <property type="entry name" value="HETEROGENEOUS NUCLEAR RIBONUCLEOPROTEIN A1-RELATED"/>
    <property type="match status" value="1"/>
</dbReference>
<keyword evidence="3" id="KW-1133">Transmembrane helix</keyword>
<dbReference type="PROSITE" id="PS50102">
    <property type="entry name" value="RRM"/>
    <property type="match status" value="1"/>
</dbReference>
<dbReference type="FunFam" id="3.30.70.330:FF:000158">
    <property type="entry name" value="heterogeneous nuclear ribonucleoprotein A3 isoform X1"/>
    <property type="match status" value="1"/>
</dbReference>
<accession>A0A7J7ZJY8</accession>
<keyword evidence="3" id="KW-0812">Transmembrane</keyword>
<dbReference type="SUPFAM" id="SSF54928">
    <property type="entry name" value="RNA-binding domain, RBD"/>
    <property type="match status" value="1"/>
</dbReference>
<dbReference type="AlphaFoldDB" id="A0A7J7ZJY8"/>
<dbReference type="Gene3D" id="3.30.70.330">
    <property type="match status" value="1"/>
</dbReference>
<evidence type="ECO:0000256" key="1">
    <source>
        <dbReference type="ARBA" id="ARBA00022884"/>
    </source>
</evidence>
<evidence type="ECO:0000256" key="2">
    <source>
        <dbReference type="PROSITE-ProRule" id="PRU00176"/>
    </source>
</evidence>
<sequence>MGDPNTKCSRGFGLVMCAVLEEVDAATNSRPQEGVEELWNQREDSQRPGAHLTVKRIFVGGIKEDTEEHYLRDYFEQYGKIEVIEIITDRGSGKKKDLAFVTLDDRNSVYKVVIQKYHTVNGHHCEVRRALPKQEMRWLVLHPAKEINVVLETLEEVGEVVLVGMRTLFVGETSVVKVAFVAAMMVVDLVVVGMATMGLIMMVVMEDVTLVILEEAEHVEVLHRVMESRAVAMARVAIVTAITLGEAEAGLAVVVDTIL</sequence>
<dbReference type="InterPro" id="IPR000504">
    <property type="entry name" value="RRM_dom"/>
</dbReference>
<protein>
    <recommendedName>
        <fullName evidence="4">RRM domain-containing protein</fullName>
    </recommendedName>
</protein>
<dbReference type="SMART" id="SM00360">
    <property type="entry name" value="RRM"/>
    <property type="match status" value="1"/>
</dbReference>
<evidence type="ECO:0000256" key="3">
    <source>
        <dbReference type="SAM" id="Phobius"/>
    </source>
</evidence>